<evidence type="ECO:0000313" key="2">
    <source>
        <dbReference type="Proteomes" id="UP001162741"/>
    </source>
</evidence>
<organism evidence="1 2">
    <name type="scientific">Chitinophaga horti</name>
    <dbReference type="NCBI Taxonomy" id="2920382"/>
    <lineage>
        <taxon>Bacteria</taxon>
        <taxon>Pseudomonadati</taxon>
        <taxon>Bacteroidota</taxon>
        <taxon>Chitinophagia</taxon>
        <taxon>Chitinophagales</taxon>
        <taxon>Chitinophagaceae</taxon>
        <taxon>Chitinophaga</taxon>
    </lineage>
</organism>
<sequence length="158" mass="17498">MALVACGRDKSLDGSPLGLNGLQLNEANASNAGFQKRISDERLLELAKSKEHINLPLSAAKNIFERSKANKSFSVDTMNLFRTTVYRFYSNVSVQNKRLSTGLNSGAEIGINEDLFQELKAGIEVMNKELSKKNDVNDQLSDSSIRASISMQLQKFPR</sequence>
<proteinExistence type="predicted"/>
<gene>
    <name evidence="1" type="ORF">MKQ68_15110</name>
</gene>
<dbReference type="RefSeq" id="WP_264279847.1">
    <property type="nucleotide sequence ID" value="NZ_CP107006.1"/>
</dbReference>
<reference evidence="1" key="1">
    <citation type="submission" date="2022-10" db="EMBL/GenBank/DDBJ databases">
        <title>Chitinophaga sp. nov., isolated from soil.</title>
        <authorList>
            <person name="Jeon C.O."/>
        </authorList>
    </citation>
    <scope>NUCLEOTIDE SEQUENCE</scope>
    <source>
        <strain evidence="1">R8</strain>
    </source>
</reference>
<evidence type="ECO:0000313" key="1">
    <source>
        <dbReference type="EMBL" id="UYQ91421.1"/>
    </source>
</evidence>
<name>A0ABY6IZ56_9BACT</name>
<protein>
    <submittedName>
        <fullName evidence="1">Uncharacterized protein</fullName>
    </submittedName>
</protein>
<keyword evidence="2" id="KW-1185">Reference proteome</keyword>
<accession>A0ABY6IZ56</accession>
<dbReference type="Proteomes" id="UP001162741">
    <property type="component" value="Chromosome"/>
</dbReference>
<dbReference type="EMBL" id="CP107006">
    <property type="protein sequence ID" value="UYQ91421.1"/>
    <property type="molecule type" value="Genomic_DNA"/>
</dbReference>